<dbReference type="EMBL" id="CAKOFQ010008393">
    <property type="protein sequence ID" value="CAH2013922.1"/>
    <property type="molecule type" value="Genomic_DNA"/>
</dbReference>
<comment type="caution">
    <text evidence="2">The sequence shown here is derived from an EMBL/GenBank/DDBJ whole genome shotgun (WGS) entry which is preliminary data.</text>
</comment>
<keyword evidence="1" id="KW-1133">Transmembrane helix</keyword>
<name>A0A9P0Q893_ACAOB</name>
<keyword evidence="3" id="KW-1185">Reference proteome</keyword>
<keyword evidence="1" id="KW-0812">Transmembrane</keyword>
<evidence type="ECO:0000313" key="2">
    <source>
        <dbReference type="EMBL" id="CAH2013922.1"/>
    </source>
</evidence>
<keyword evidence="1" id="KW-0472">Membrane</keyword>
<evidence type="ECO:0000256" key="1">
    <source>
        <dbReference type="SAM" id="Phobius"/>
    </source>
</evidence>
<feature type="transmembrane region" description="Helical" evidence="1">
    <location>
        <begin position="12"/>
        <end position="34"/>
    </location>
</feature>
<organism evidence="2 3">
    <name type="scientific">Acanthoscelides obtectus</name>
    <name type="common">Bean weevil</name>
    <name type="synonym">Bruchus obtectus</name>
    <dbReference type="NCBI Taxonomy" id="200917"/>
    <lineage>
        <taxon>Eukaryota</taxon>
        <taxon>Metazoa</taxon>
        <taxon>Ecdysozoa</taxon>
        <taxon>Arthropoda</taxon>
        <taxon>Hexapoda</taxon>
        <taxon>Insecta</taxon>
        <taxon>Pterygota</taxon>
        <taxon>Neoptera</taxon>
        <taxon>Endopterygota</taxon>
        <taxon>Coleoptera</taxon>
        <taxon>Polyphaga</taxon>
        <taxon>Cucujiformia</taxon>
        <taxon>Chrysomeloidea</taxon>
        <taxon>Chrysomelidae</taxon>
        <taxon>Bruchinae</taxon>
        <taxon>Bruchini</taxon>
        <taxon>Acanthoscelides</taxon>
    </lineage>
</organism>
<gene>
    <name evidence="2" type="ORF">ACAOBT_LOCUS33762</name>
</gene>
<accession>A0A9P0Q893</accession>
<evidence type="ECO:0000313" key="3">
    <source>
        <dbReference type="Proteomes" id="UP001152888"/>
    </source>
</evidence>
<proteinExistence type="predicted"/>
<dbReference type="OrthoDB" id="8186989at2759"/>
<protein>
    <submittedName>
        <fullName evidence="2">Uncharacterized protein</fullName>
    </submittedName>
</protein>
<dbReference type="Proteomes" id="UP001152888">
    <property type="component" value="Unassembled WGS sequence"/>
</dbReference>
<sequence length="81" mass="9182">MLSLQIVDVQDVLSILDNKCVFILGLVIWSIVVYSDYNSSINTPAVPMRHGFPDRNSCTFCTMHGQDVKRSFEMSKSYCCL</sequence>
<reference evidence="2" key="1">
    <citation type="submission" date="2022-03" db="EMBL/GenBank/DDBJ databases">
        <authorList>
            <person name="Sayadi A."/>
        </authorList>
    </citation>
    <scope>NUCLEOTIDE SEQUENCE</scope>
</reference>
<dbReference type="AlphaFoldDB" id="A0A9P0Q893"/>